<organism evidence="1 2">
    <name type="scientific">Armadillidium nasatum</name>
    <dbReference type="NCBI Taxonomy" id="96803"/>
    <lineage>
        <taxon>Eukaryota</taxon>
        <taxon>Metazoa</taxon>
        <taxon>Ecdysozoa</taxon>
        <taxon>Arthropoda</taxon>
        <taxon>Crustacea</taxon>
        <taxon>Multicrustacea</taxon>
        <taxon>Malacostraca</taxon>
        <taxon>Eumalacostraca</taxon>
        <taxon>Peracarida</taxon>
        <taxon>Isopoda</taxon>
        <taxon>Oniscidea</taxon>
        <taxon>Crinocheta</taxon>
        <taxon>Armadillidiidae</taxon>
        <taxon>Armadillidium</taxon>
    </lineage>
</organism>
<gene>
    <name evidence="1" type="ORF">Anas_10998</name>
</gene>
<feature type="non-terminal residue" evidence="1">
    <location>
        <position position="1"/>
    </location>
</feature>
<comment type="caution">
    <text evidence="1">The sequence shown here is derived from an EMBL/GenBank/DDBJ whole genome shotgun (WGS) entry which is preliminary data.</text>
</comment>
<dbReference type="InterPro" id="IPR057435">
    <property type="entry name" value="Lips"/>
</dbReference>
<dbReference type="PANTHER" id="PTHR37686:SF1">
    <property type="entry name" value="LD36006P"/>
    <property type="match status" value="1"/>
</dbReference>
<sequence length="114" mass="12942">REPVLLKELQNVQVATRTFEWRTQIWFPGKYFVKRSFQGESEVIPTVLALSPTSITTPRSDPNQPVYLLEKQVIRTTTTRVGPFGGGLISYIGHGLGPATRYLYLQYGFLCVHL</sequence>
<keyword evidence="2" id="KW-1185">Reference proteome</keyword>
<proteinExistence type="predicted"/>
<evidence type="ECO:0000313" key="1">
    <source>
        <dbReference type="EMBL" id="KAB7503011.1"/>
    </source>
</evidence>
<dbReference type="Pfam" id="PF25228">
    <property type="entry name" value="Lips"/>
    <property type="match status" value="1"/>
</dbReference>
<dbReference type="OrthoDB" id="10003277at2759"/>
<dbReference type="PANTHER" id="PTHR37686">
    <property type="entry name" value="LD36006P"/>
    <property type="match status" value="1"/>
</dbReference>
<accession>A0A5N5T8R2</accession>
<dbReference type="EMBL" id="SEYY01006053">
    <property type="protein sequence ID" value="KAB7503011.1"/>
    <property type="molecule type" value="Genomic_DNA"/>
</dbReference>
<dbReference type="Proteomes" id="UP000326759">
    <property type="component" value="Unassembled WGS sequence"/>
</dbReference>
<reference evidence="1 2" key="1">
    <citation type="journal article" date="2019" name="PLoS Biol.">
        <title>Sex chromosomes control vertical transmission of feminizing Wolbachia symbionts in an isopod.</title>
        <authorList>
            <person name="Becking T."/>
            <person name="Chebbi M.A."/>
            <person name="Giraud I."/>
            <person name="Moumen B."/>
            <person name="Laverre T."/>
            <person name="Caubet Y."/>
            <person name="Peccoud J."/>
            <person name="Gilbert C."/>
            <person name="Cordaux R."/>
        </authorList>
    </citation>
    <scope>NUCLEOTIDE SEQUENCE [LARGE SCALE GENOMIC DNA]</scope>
    <source>
        <strain evidence="1">ANa2</strain>
        <tissue evidence="1">Whole body excluding digestive tract and cuticle</tissue>
    </source>
</reference>
<evidence type="ECO:0000313" key="2">
    <source>
        <dbReference type="Proteomes" id="UP000326759"/>
    </source>
</evidence>
<protein>
    <submittedName>
        <fullName evidence="1">Uncharacterized protein</fullName>
    </submittedName>
</protein>
<dbReference type="AlphaFoldDB" id="A0A5N5T8R2"/>
<name>A0A5N5T8R2_9CRUS</name>